<protein>
    <submittedName>
        <fullName evidence="2">Uncharacterized protein</fullName>
    </submittedName>
</protein>
<organism evidence="2">
    <name type="scientific">Ixodes ricinus</name>
    <name type="common">Common tick</name>
    <name type="synonym">Acarus ricinus</name>
    <dbReference type="NCBI Taxonomy" id="34613"/>
    <lineage>
        <taxon>Eukaryota</taxon>
        <taxon>Metazoa</taxon>
        <taxon>Ecdysozoa</taxon>
        <taxon>Arthropoda</taxon>
        <taxon>Chelicerata</taxon>
        <taxon>Arachnida</taxon>
        <taxon>Acari</taxon>
        <taxon>Parasitiformes</taxon>
        <taxon>Ixodida</taxon>
        <taxon>Ixodoidea</taxon>
        <taxon>Ixodidae</taxon>
        <taxon>Ixodinae</taxon>
        <taxon>Ixodes</taxon>
    </lineage>
</organism>
<proteinExistence type="predicted"/>
<dbReference type="EMBL" id="GIFC01006844">
    <property type="protein sequence ID" value="MXU88927.1"/>
    <property type="molecule type" value="Transcribed_RNA"/>
</dbReference>
<name>A0A6B0UG74_IXORI</name>
<evidence type="ECO:0000313" key="2">
    <source>
        <dbReference type="EMBL" id="MXU88927.1"/>
    </source>
</evidence>
<feature type="region of interest" description="Disordered" evidence="1">
    <location>
        <begin position="1"/>
        <end position="31"/>
    </location>
</feature>
<sequence length="104" mass="12330">MISPPTRRSVASSCALSSVSSQEKRRTRGPRRRFVKTRRHVLGRRMLKVSVACFPHKIPFCVWRFNRYIQIPIKASTFFFYTTEIFECFICVFKHWLCLNVSKP</sequence>
<accession>A0A6B0UG74</accession>
<reference evidence="2" key="1">
    <citation type="submission" date="2019-12" db="EMBL/GenBank/DDBJ databases">
        <title>An insight into the sialome of adult female Ixodes ricinus ticks feeding for 6 days.</title>
        <authorList>
            <person name="Perner J."/>
            <person name="Ribeiro J.M.C."/>
        </authorList>
    </citation>
    <scope>NUCLEOTIDE SEQUENCE</scope>
    <source>
        <strain evidence="2">Semi-engorged</strain>
        <tissue evidence="2">Salivary glands</tissue>
    </source>
</reference>
<dbReference type="AlphaFoldDB" id="A0A6B0UG74"/>
<feature type="compositionally biased region" description="Low complexity" evidence="1">
    <location>
        <begin position="9"/>
        <end position="21"/>
    </location>
</feature>
<evidence type="ECO:0000256" key="1">
    <source>
        <dbReference type="SAM" id="MobiDB-lite"/>
    </source>
</evidence>